<accession>A0AAE1CLR6</accession>
<dbReference type="Proteomes" id="UP001283361">
    <property type="component" value="Unassembled WGS sequence"/>
</dbReference>
<reference evidence="1" key="1">
    <citation type="journal article" date="2023" name="G3 (Bethesda)">
        <title>A reference genome for the long-term kleptoplast-retaining sea slug Elysia crispata morphotype clarki.</title>
        <authorList>
            <person name="Eastman K.E."/>
            <person name="Pendleton A.L."/>
            <person name="Shaikh M.A."/>
            <person name="Suttiyut T."/>
            <person name="Ogas R."/>
            <person name="Tomko P."/>
            <person name="Gavelis G."/>
            <person name="Widhalm J.R."/>
            <person name="Wisecaver J.H."/>
        </authorList>
    </citation>
    <scope>NUCLEOTIDE SEQUENCE</scope>
    <source>
        <strain evidence="1">ECLA1</strain>
    </source>
</reference>
<keyword evidence="2" id="KW-1185">Reference proteome</keyword>
<gene>
    <name evidence="1" type="ORF">RRG08_009634</name>
</gene>
<dbReference type="AlphaFoldDB" id="A0AAE1CLR6"/>
<comment type="caution">
    <text evidence="1">The sequence shown here is derived from an EMBL/GenBank/DDBJ whole genome shotgun (WGS) entry which is preliminary data.</text>
</comment>
<evidence type="ECO:0000313" key="2">
    <source>
        <dbReference type="Proteomes" id="UP001283361"/>
    </source>
</evidence>
<name>A0AAE1CLR6_9GAST</name>
<dbReference type="EMBL" id="JAWDGP010007625">
    <property type="protein sequence ID" value="KAK3711045.1"/>
    <property type="molecule type" value="Genomic_DNA"/>
</dbReference>
<organism evidence="1 2">
    <name type="scientific">Elysia crispata</name>
    <name type="common">lettuce slug</name>
    <dbReference type="NCBI Taxonomy" id="231223"/>
    <lineage>
        <taxon>Eukaryota</taxon>
        <taxon>Metazoa</taxon>
        <taxon>Spiralia</taxon>
        <taxon>Lophotrochozoa</taxon>
        <taxon>Mollusca</taxon>
        <taxon>Gastropoda</taxon>
        <taxon>Heterobranchia</taxon>
        <taxon>Euthyneura</taxon>
        <taxon>Panpulmonata</taxon>
        <taxon>Sacoglossa</taxon>
        <taxon>Placobranchoidea</taxon>
        <taxon>Plakobranchidae</taxon>
        <taxon>Elysia</taxon>
    </lineage>
</organism>
<protein>
    <submittedName>
        <fullName evidence="1">Uncharacterized protein</fullName>
    </submittedName>
</protein>
<evidence type="ECO:0000313" key="1">
    <source>
        <dbReference type="EMBL" id="KAK3711045.1"/>
    </source>
</evidence>
<sequence length="98" mass="10810">MDMNALQDSGLLETPWPSFDLFWCEDQHGIDPNLSTKCSVLTYEAPDEASFYEASPSFISADHMILLDLGASFKHCNKQTTTFSELTSQRGGASGSRL</sequence>
<proteinExistence type="predicted"/>